<dbReference type="PANTHER" id="PTHR34846">
    <property type="entry name" value="4-CARBOXYMUCONOLACTONE DECARBOXYLASE FAMILY PROTEIN (AFU_ORTHOLOGUE AFUA_6G11590)"/>
    <property type="match status" value="1"/>
</dbReference>
<name>A0ABW0EL34_9PSEU</name>
<sequence>MSAQHTTTRMAPAPAELVRPIMGMPEETSDPDGPLSHIVGSPVPNVLGVLGNHPALLTALDPMFSLLADGTLSLRDSELVILRVAFVVRSTYQWAHHAAIGAKAGISAEEIARVPAGPDAPGWSERDAALLRMVDELRSPEARVSDTTWQQLSAHYDEPQILELLTTVGVYTTLAYVLKSCDVAVEDWFADPPALPEA</sequence>
<evidence type="ECO:0000259" key="1">
    <source>
        <dbReference type="Pfam" id="PF02627"/>
    </source>
</evidence>
<dbReference type="RefSeq" id="WP_378244722.1">
    <property type="nucleotide sequence ID" value="NZ_JBHSKF010000002.1"/>
</dbReference>
<dbReference type="Gene3D" id="1.20.1290.10">
    <property type="entry name" value="AhpD-like"/>
    <property type="match status" value="1"/>
</dbReference>
<feature type="domain" description="Carboxymuconolactone decarboxylase-like" evidence="1">
    <location>
        <begin position="64"/>
        <end position="135"/>
    </location>
</feature>
<comment type="caution">
    <text evidence="2">The sequence shown here is derived from an EMBL/GenBank/DDBJ whole genome shotgun (WGS) entry which is preliminary data.</text>
</comment>
<evidence type="ECO:0000313" key="2">
    <source>
        <dbReference type="EMBL" id="MFC5286620.1"/>
    </source>
</evidence>
<dbReference type="SUPFAM" id="SSF69118">
    <property type="entry name" value="AhpD-like"/>
    <property type="match status" value="1"/>
</dbReference>
<dbReference type="InterPro" id="IPR029032">
    <property type="entry name" value="AhpD-like"/>
</dbReference>
<dbReference type="InterPro" id="IPR003779">
    <property type="entry name" value="CMD-like"/>
</dbReference>
<protein>
    <submittedName>
        <fullName evidence="2">Carboxymuconolactone decarboxylase family protein</fullName>
    </submittedName>
</protein>
<proteinExistence type="predicted"/>
<gene>
    <name evidence="2" type="ORF">ACFPM7_06120</name>
</gene>
<reference evidence="3" key="1">
    <citation type="journal article" date="2019" name="Int. J. Syst. Evol. Microbiol.">
        <title>The Global Catalogue of Microorganisms (GCM) 10K type strain sequencing project: providing services to taxonomists for standard genome sequencing and annotation.</title>
        <authorList>
            <consortium name="The Broad Institute Genomics Platform"/>
            <consortium name="The Broad Institute Genome Sequencing Center for Infectious Disease"/>
            <person name="Wu L."/>
            <person name="Ma J."/>
        </authorList>
    </citation>
    <scope>NUCLEOTIDE SEQUENCE [LARGE SCALE GENOMIC DNA]</scope>
    <source>
        <strain evidence="3">CCUG 59778</strain>
    </source>
</reference>
<organism evidence="2 3">
    <name type="scientific">Actinokineospora guangxiensis</name>
    <dbReference type="NCBI Taxonomy" id="1490288"/>
    <lineage>
        <taxon>Bacteria</taxon>
        <taxon>Bacillati</taxon>
        <taxon>Actinomycetota</taxon>
        <taxon>Actinomycetes</taxon>
        <taxon>Pseudonocardiales</taxon>
        <taxon>Pseudonocardiaceae</taxon>
        <taxon>Actinokineospora</taxon>
    </lineage>
</organism>
<keyword evidence="3" id="KW-1185">Reference proteome</keyword>
<accession>A0ABW0EL34</accession>
<evidence type="ECO:0000313" key="3">
    <source>
        <dbReference type="Proteomes" id="UP001596157"/>
    </source>
</evidence>
<dbReference type="Proteomes" id="UP001596157">
    <property type="component" value="Unassembled WGS sequence"/>
</dbReference>
<dbReference type="PANTHER" id="PTHR34846:SF5">
    <property type="entry name" value="CARBOXYMUCONOLACTONE DECARBOXYLASE-LIKE DOMAIN-CONTAINING PROTEIN"/>
    <property type="match status" value="1"/>
</dbReference>
<dbReference type="EMBL" id="JBHSKF010000002">
    <property type="protein sequence ID" value="MFC5286620.1"/>
    <property type="molecule type" value="Genomic_DNA"/>
</dbReference>
<dbReference type="Pfam" id="PF02627">
    <property type="entry name" value="CMD"/>
    <property type="match status" value="1"/>
</dbReference>